<gene>
    <name evidence="2" type="ORF">ATO67_12505</name>
</gene>
<comment type="caution">
    <text evidence="2">The sequence shown here is derived from an EMBL/GenBank/DDBJ whole genome shotgun (WGS) entry which is preliminary data.</text>
</comment>
<keyword evidence="3" id="KW-1185">Reference proteome</keyword>
<dbReference type="Proteomes" id="UP000070498">
    <property type="component" value="Unassembled WGS sequence"/>
</dbReference>
<name>A0A135NYR5_9HYPH</name>
<evidence type="ECO:0000256" key="1">
    <source>
        <dbReference type="SAM" id="MobiDB-lite"/>
    </source>
</evidence>
<proteinExistence type="predicted"/>
<organism evidence="2 3">
    <name type="scientific">Agrobacterium bohemicum</name>
    <dbReference type="NCBI Taxonomy" id="2052828"/>
    <lineage>
        <taxon>Bacteria</taxon>
        <taxon>Pseudomonadati</taxon>
        <taxon>Pseudomonadota</taxon>
        <taxon>Alphaproteobacteria</taxon>
        <taxon>Hyphomicrobiales</taxon>
        <taxon>Rhizobiaceae</taxon>
        <taxon>Rhizobium/Agrobacterium group</taxon>
        <taxon>Agrobacterium</taxon>
    </lineage>
</organism>
<dbReference type="AlphaFoldDB" id="A0A135NYR5"/>
<dbReference type="STRING" id="2052828.ATO67_12505"/>
<feature type="compositionally biased region" description="Basic and acidic residues" evidence="1">
    <location>
        <begin position="156"/>
        <end position="168"/>
    </location>
</feature>
<accession>A0A135NYR5</accession>
<reference evidence="2 3" key="1">
    <citation type="submission" date="2015-11" db="EMBL/GenBank/DDBJ databases">
        <title>Draft genome sequence of Agrobacterium sp. R89-1.</title>
        <authorList>
            <person name="Zahradnik J."/>
            <person name="Kyslikova E."/>
            <person name="Palyzova A."/>
            <person name="Kyslik P."/>
        </authorList>
    </citation>
    <scope>NUCLEOTIDE SEQUENCE [LARGE SCALE GENOMIC DNA]</scope>
    <source>
        <strain evidence="2 3">R89-1</strain>
    </source>
</reference>
<protein>
    <submittedName>
        <fullName evidence="2">Uncharacterized protein</fullName>
    </submittedName>
</protein>
<dbReference type="EMBL" id="LNUW01000037">
    <property type="protein sequence ID" value="KXG84335.1"/>
    <property type="molecule type" value="Genomic_DNA"/>
</dbReference>
<sequence length="168" mass="19105">MDFLSIILAALGIQRERASKASDRRIEAYRLVSEVSAEAAQAANMVATAMPGIMRRLQVLYPDQPEIPASCSTTLTTMFTQAKQLHEMAEGYKPTVEKGSNWADWELALRKLHEWRSTASLLRPQTETIIRRYEELLTQAELDWDEPLSPPQQPPRSERDRGWDAPPL</sequence>
<feature type="region of interest" description="Disordered" evidence="1">
    <location>
        <begin position="141"/>
        <end position="168"/>
    </location>
</feature>
<evidence type="ECO:0000313" key="3">
    <source>
        <dbReference type="Proteomes" id="UP000070498"/>
    </source>
</evidence>
<evidence type="ECO:0000313" key="2">
    <source>
        <dbReference type="EMBL" id="KXG84335.1"/>
    </source>
</evidence>